<dbReference type="SMART" id="SM00822">
    <property type="entry name" value="PKS_KR"/>
    <property type="match status" value="1"/>
</dbReference>
<dbReference type="InterPro" id="IPR013968">
    <property type="entry name" value="PKS_KR"/>
</dbReference>
<dbReference type="AlphaFoldDB" id="A0AAN6W255"/>
<organism evidence="5 6">
    <name type="scientific">Triangularia setosa</name>
    <dbReference type="NCBI Taxonomy" id="2587417"/>
    <lineage>
        <taxon>Eukaryota</taxon>
        <taxon>Fungi</taxon>
        <taxon>Dikarya</taxon>
        <taxon>Ascomycota</taxon>
        <taxon>Pezizomycotina</taxon>
        <taxon>Sordariomycetes</taxon>
        <taxon>Sordariomycetidae</taxon>
        <taxon>Sordariales</taxon>
        <taxon>Podosporaceae</taxon>
        <taxon>Triangularia</taxon>
    </lineage>
</organism>
<dbReference type="GO" id="GO:0006633">
    <property type="term" value="P:fatty acid biosynthetic process"/>
    <property type="evidence" value="ECO:0007669"/>
    <property type="project" value="TreeGrafter"/>
</dbReference>
<evidence type="ECO:0000256" key="3">
    <source>
        <dbReference type="ARBA" id="ARBA00023002"/>
    </source>
</evidence>
<keyword evidence="2" id="KW-0597">Phosphoprotein</keyword>
<accession>A0AAN6W255</accession>
<evidence type="ECO:0000256" key="2">
    <source>
        <dbReference type="ARBA" id="ARBA00022553"/>
    </source>
</evidence>
<sequence length="293" mass="31192">MAKRQDSKYTDKLVVRMPKRPSLLPTIANVWSGFSLRVDASYLLVGELGELSRQVAIWIAESGGKSLTFLSRRGQHTPEASQLTEELAAMSCAVKATEGSVTNLRDAQQVASEARPPLVGVVQLAMVLRDGAFPQMTHSDWQAAMGPKYRHQVGLCASAMDVVIGRCGLLLAQNRAVSLWGRNHEKQRAGASNSVSDATVEKADGSSNLDDLFAAANDDARVFAGAICQRHHFVTHWHDASDIHDEAGGDRGSHGESGVAEDRFSDGDQVAQLVSTATGNGGDGAGYYGGAVC</sequence>
<name>A0AAN6W255_9PEZI</name>
<dbReference type="InterPro" id="IPR036291">
    <property type="entry name" value="NAD(P)-bd_dom_sf"/>
</dbReference>
<reference evidence="5" key="2">
    <citation type="submission" date="2023-05" db="EMBL/GenBank/DDBJ databases">
        <authorList>
            <consortium name="Lawrence Berkeley National Laboratory"/>
            <person name="Steindorff A."/>
            <person name="Hensen N."/>
            <person name="Bonometti L."/>
            <person name="Westerberg I."/>
            <person name="Brannstrom I.O."/>
            <person name="Guillou S."/>
            <person name="Cros-Aarteil S."/>
            <person name="Calhoun S."/>
            <person name="Haridas S."/>
            <person name="Kuo A."/>
            <person name="Mondo S."/>
            <person name="Pangilinan J."/>
            <person name="Riley R."/>
            <person name="Labutti K."/>
            <person name="Andreopoulos B."/>
            <person name="Lipzen A."/>
            <person name="Chen C."/>
            <person name="Yanf M."/>
            <person name="Daum C."/>
            <person name="Ng V."/>
            <person name="Clum A."/>
            <person name="Ohm R."/>
            <person name="Martin F."/>
            <person name="Silar P."/>
            <person name="Natvig D."/>
            <person name="Lalanne C."/>
            <person name="Gautier V."/>
            <person name="Ament-Velasquez S.L."/>
            <person name="Kruys A."/>
            <person name="Hutchinson M.I."/>
            <person name="Powell A.J."/>
            <person name="Barry K."/>
            <person name="Miller A.N."/>
            <person name="Grigoriev I.V."/>
            <person name="Debuchy R."/>
            <person name="Gladieux P."/>
            <person name="Thoren M.H."/>
            <person name="Johannesson H."/>
        </authorList>
    </citation>
    <scope>NUCLEOTIDE SEQUENCE</scope>
    <source>
        <strain evidence="5">CBS 892.96</strain>
    </source>
</reference>
<dbReference type="Gene3D" id="3.40.50.720">
    <property type="entry name" value="NAD(P)-binding Rossmann-like Domain"/>
    <property type="match status" value="1"/>
</dbReference>
<dbReference type="InterPro" id="IPR057326">
    <property type="entry name" value="KR_dom"/>
</dbReference>
<evidence type="ECO:0000259" key="4">
    <source>
        <dbReference type="SMART" id="SM00822"/>
    </source>
</evidence>
<comment type="caution">
    <text evidence="5">The sequence shown here is derived from an EMBL/GenBank/DDBJ whole genome shotgun (WGS) entry which is preliminary data.</text>
</comment>
<dbReference type="GO" id="GO:0004312">
    <property type="term" value="F:fatty acid synthase activity"/>
    <property type="evidence" value="ECO:0007669"/>
    <property type="project" value="TreeGrafter"/>
</dbReference>
<dbReference type="Proteomes" id="UP001302321">
    <property type="component" value="Unassembled WGS sequence"/>
</dbReference>
<evidence type="ECO:0000256" key="1">
    <source>
        <dbReference type="ARBA" id="ARBA00022450"/>
    </source>
</evidence>
<dbReference type="PANTHER" id="PTHR43775">
    <property type="entry name" value="FATTY ACID SYNTHASE"/>
    <property type="match status" value="1"/>
</dbReference>
<dbReference type="EMBL" id="MU866384">
    <property type="protein sequence ID" value="KAK4172902.1"/>
    <property type="molecule type" value="Genomic_DNA"/>
</dbReference>
<keyword evidence="3" id="KW-0560">Oxidoreductase</keyword>
<dbReference type="GO" id="GO:0016491">
    <property type="term" value="F:oxidoreductase activity"/>
    <property type="evidence" value="ECO:0007669"/>
    <property type="project" value="UniProtKB-KW"/>
</dbReference>
<protein>
    <submittedName>
        <fullName evidence="5">KR domain-containing protein</fullName>
    </submittedName>
</protein>
<dbReference type="InterPro" id="IPR050091">
    <property type="entry name" value="PKS_NRPS_Biosynth_Enz"/>
</dbReference>
<dbReference type="GO" id="GO:0044550">
    <property type="term" value="P:secondary metabolite biosynthetic process"/>
    <property type="evidence" value="ECO:0007669"/>
    <property type="project" value="TreeGrafter"/>
</dbReference>
<evidence type="ECO:0000313" key="5">
    <source>
        <dbReference type="EMBL" id="KAK4172902.1"/>
    </source>
</evidence>
<reference evidence="5" key="1">
    <citation type="journal article" date="2023" name="Mol. Phylogenet. Evol.">
        <title>Genome-scale phylogeny and comparative genomics of the fungal order Sordariales.</title>
        <authorList>
            <person name="Hensen N."/>
            <person name="Bonometti L."/>
            <person name="Westerberg I."/>
            <person name="Brannstrom I.O."/>
            <person name="Guillou S."/>
            <person name="Cros-Aarteil S."/>
            <person name="Calhoun S."/>
            <person name="Haridas S."/>
            <person name="Kuo A."/>
            <person name="Mondo S."/>
            <person name="Pangilinan J."/>
            <person name="Riley R."/>
            <person name="LaButti K."/>
            <person name="Andreopoulos B."/>
            <person name="Lipzen A."/>
            <person name="Chen C."/>
            <person name="Yan M."/>
            <person name="Daum C."/>
            <person name="Ng V."/>
            <person name="Clum A."/>
            <person name="Steindorff A."/>
            <person name="Ohm R.A."/>
            <person name="Martin F."/>
            <person name="Silar P."/>
            <person name="Natvig D.O."/>
            <person name="Lalanne C."/>
            <person name="Gautier V."/>
            <person name="Ament-Velasquez S.L."/>
            <person name="Kruys A."/>
            <person name="Hutchinson M.I."/>
            <person name="Powell A.J."/>
            <person name="Barry K."/>
            <person name="Miller A.N."/>
            <person name="Grigoriev I.V."/>
            <person name="Debuchy R."/>
            <person name="Gladieux P."/>
            <person name="Hiltunen Thoren M."/>
            <person name="Johannesson H."/>
        </authorList>
    </citation>
    <scope>NUCLEOTIDE SEQUENCE</scope>
    <source>
        <strain evidence="5">CBS 892.96</strain>
    </source>
</reference>
<proteinExistence type="predicted"/>
<dbReference type="PANTHER" id="PTHR43775:SF37">
    <property type="entry name" value="SI:DKEY-61P9.11"/>
    <property type="match status" value="1"/>
</dbReference>
<keyword evidence="6" id="KW-1185">Reference proteome</keyword>
<dbReference type="Pfam" id="PF08659">
    <property type="entry name" value="KR"/>
    <property type="match status" value="1"/>
</dbReference>
<feature type="domain" description="Ketoreductase" evidence="4">
    <location>
        <begin position="40"/>
        <end position="183"/>
    </location>
</feature>
<dbReference type="SUPFAM" id="SSF51735">
    <property type="entry name" value="NAD(P)-binding Rossmann-fold domains"/>
    <property type="match status" value="1"/>
</dbReference>
<keyword evidence="1" id="KW-0596">Phosphopantetheine</keyword>
<evidence type="ECO:0000313" key="6">
    <source>
        <dbReference type="Proteomes" id="UP001302321"/>
    </source>
</evidence>
<gene>
    <name evidence="5" type="ORF">QBC36DRAFT_381414</name>
</gene>